<keyword evidence="8" id="KW-1185">Reference proteome</keyword>
<feature type="domain" description="Nucleoporin nup120-like HEAT repeat" evidence="6">
    <location>
        <begin position="810"/>
        <end position="969"/>
    </location>
</feature>
<proteinExistence type="predicted"/>
<evidence type="ECO:0008006" key="9">
    <source>
        <dbReference type="Google" id="ProtNLM"/>
    </source>
</evidence>
<keyword evidence="3" id="KW-0539">Nucleus</keyword>
<evidence type="ECO:0000259" key="6">
    <source>
        <dbReference type="Pfam" id="PF23300"/>
    </source>
</evidence>
<evidence type="ECO:0000256" key="2">
    <source>
        <dbReference type="ARBA" id="ARBA00022448"/>
    </source>
</evidence>
<comment type="caution">
    <text evidence="7">The sequence shown here is derived from an EMBL/GenBank/DDBJ whole genome shotgun (WGS) entry which is preliminary data.</text>
</comment>
<dbReference type="Pfam" id="PF11715">
    <property type="entry name" value="Beta-prop_Nup120_160"/>
    <property type="match status" value="1"/>
</dbReference>
<reference evidence="7" key="2">
    <citation type="submission" date="2021-01" db="EMBL/GenBank/DDBJ databases">
        <authorList>
            <person name="Schikora-Tamarit M.A."/>
        </authorList>
    </citation>
    <scope>NUCLEOTIDE SEQUENCE</scope>
    <source>
        <strain evidence="7">CBS2887</strain>
    </source>
</reference>
<evidence type="ECO:0000313" key="7">
    <source>
        <dbReference type="EMBL" id="KAH3688313.1"/>
    </source>
</evidence>
<dbReference type="EMBL" id="JAEUBG010000422">
    <property type="protein sequence ID" value="KAH3688313.1"/>
    <property type="molecule type" value="Genomic_DNA"/>
</dbReference>
<dbReference type="InterPro" id="IPR059141">
    <property type="entry name" value="Beta-prop_Nup120_160"/>
</dbReference>
<dbReference type="AlphaFoldDB" id="A0A9P8QCB0"/>
<dbReference type="PANTHER" id="PTHR21286">
    <property type="entry name" value="NUCLEAR PORE COMPLEX PROTEIN NUP160"/>
    <property type="match status" value="1"/>
</dbReference>
<name>A0A9P8QCB0_WICPI</name>
<dbReference type="InterPro" id="IPR055090">
    <property type="entry name" value="NUP120_helical_saccharomycetes"/>
</dbReference>
<accession>A0A9P8QCB0</accession>
<feature type="domain" description="Nucleoporin NUP120 helical" evidence="5">
    <location>
        <begin position="573"/>
        <end position="713"/>
    </location>
</feature>
<dbReference type="OrthoDB" id="67716at2759"/>
<keyword evidence="2" id="KW-0813">Transport</keyword>
<protein>
    <recommendedName>
        <fullName evidence="9">Nucleoporin Nup120/160</fullName>
    </recommendedName>
</protein>
<dbReference type="Proteomes" id="UP000774326">
    <property type="component" value="Unassembled WGS sequence"/>
</dbReference>
<evidence type="ECO:0000256" key="1">
    <source>
        <dbReference type="ARBA" id="ARBA00004123"/>
    </source>
</evidence>
<reference evidence="7" key="1">
    <citation type="journal article" date="2021" name="Open Biol.">
        <title>Shared evolutionary footprints suggest mitochondrial oxidative damage underlies multiple complex I losses in fungi.</title>
        <authorList>
            <person name="Schikora-Tamarit M.A."/>
            <person name="Marcet-Houben M."/>
            <person name="Nosek J."/>
            <person name="Gabaldon T."/>
        </authorList>
    </citation>
    <scope>NUCLEOTIDE SEQUENCE</scope>
    <source>
        <strain evidence="7">CBS2887</strain>
    </source>
</reference>
<dbReference type="GO" id="GO:0017056">
    <property type="term" value="F:structural constituent of nuclear pore"/>
    <property type="evidence" value="ECO:0007669"/>
    <property type="project" value="TreeGrafter"/>
</dbReference>
<evidence type="ECO:0000259" key="5">
    <source>
        <dbReference type="Pfam" id="PF22114"/>
    </source>
</evidence>
<dbReference type="InterPro" id="IPR021717">
    <property type="entry name" value="Nucleoporin_Nup160"/>
</dbReference>
<dbReference type="InterPro" id="IPR056548">
    <property type="entry name" value="HEAT_Nup120"/>
</dbReference>
<sequence length="1096" mass="124946">MSSYTITNSQWDTRSQSKLIELDVSPHLIQRQTQLIPISSDPEYIFRSQLAVHTGVLQLTQSPIATLQYRLLTGLRSIELCPIKLNKIVGLESELFHFKINFPDELTSINCLTVNQFNVGEQDHSIIIDLITKTGLLITCVLRISEFITPSFTNSSDNYQDWCKITNPYGFDIRTPHILHSVNYNYLMVLLKDGGLIGLERRLESGLFNSIEPIVFNDNSYLQSIKSLLKPWNKITINDDPELSMNTVVDVVSFENYLVTVTIEKKLKVWSILTKDLLYEKELSEILGVGRENNNKTRVLAANPTKLLDLLQINEHSNFLTMHFPLQGGVFKIFKIEHSYQEGDFQLIDLGVSLSTVVPDISSSCVISDFKTKKRSQEEGGWELWVLWKSGAYSIVKKLIISNGSNGQLNAQWLDVHSHLSAEKKSQVFNDCKPSSRESWSEFYHHKIFQMGNYSDLILQTSLRIFQTHFQPQADQHRSSGASGSLVDDVTRTITASLDVQAQLHDITDDSSLQTQWRKFDTLCQEFKKQTEESLNFVHLEDTGDVLLANKGSVSLIRLETDLESLSHEQFLASLSKFVRKLPLEVLANVRDSIMDLIANRSSNNFGESTVNAELARIFNSHVSERFNHEALQELVEELVSAGDALQLIERVLDLQQEQEQAATVPGVLSGLADSLLMNLVKDTVEFNSNILFEIIVLLLVLEFDNKEQLQVLITRILTQYKNYEITRRTLSISFNKQGTIDSDTATDITRSLLSVLINNNNSNSNGFLFSSGALLTFVHGFVLKFINSLQFQQLAVIELVNTGNFHIIHRQFWDFLDIQDPIILLIKAYTLLKLGLSSKASKILTNNASVISNYTTTASDLGIVLPQLEVPFDVVSFFHVTLSQYYFLSSQLFSSECQFNEALDLINLSISNESLADADDKAREARFFAQCQISLQLVNFQLIESSLREIHTDQLKRQAISNLIDKLQETNDLKKLTELKLFNEYYIIDELLHSKATTTSDSIRALYFHKVLYAFRMTYKNHRGAVESLYEYVLTRNPDQQIKIELYLTILNLLRTLEENDQWILYKKKNSNKNQYSKKLLDQLNDEYTLIIGGI</sequence>
<comment type="subcellular location">
    <subcellularLocation>
        <location evidence="1">Nucleus</location>
    </subcellularLocation>
</comment>
<dbReference type="Pfam" id="PF22114">
    <property type="entry name" value="NUP120_helical_2"/>
    <property type="match status" value="1"/>
</dbReference>
<dbReference type="PANTHER" id="PTHR21286:SF0">
    <property type="entry name" value="NUCLEAR PORE COMPLEX PROTEIN NUP160"/>
    <property type="match status" value="1"/>
</dbReference>
<evidence type="ECO:0000259" key="4">
    <source>
        <dbReference type="Pfam" id="PF11715"/>
    </source>
</evidence>
<evidence type="ECO:0000313" key="8">
    <source>
        <dbReference type="Proteomes" id="UP000774326"/>
    </source>
</evidence>
<dbReference type="GO" id="GO:0005643">
    <property type="term" value="C:nuclear pore"/>
    <property type="evidence" value="ECO:0007669"/>
    <property type="project" value="UniProtKB-ARBA"/>
</dbReference>
<feature type="domain" description="Nucleoporin Nup120/160 beta-propeller" evidence="4">
    <location>
        <begin position="69"/>
        <end position="564"/>
    </location>
</feature>
<gene>
    <name evidence="7" type="ORF">WICPIJ_000700</name>
</gene>
<dbReference type="Pfam" id="PF23300">
    <property type="entry name" value="HEAT_Nup120"/>
    <property type="match status" value="1"/>
</dbReference>
<evidence type="ECO:0000256" key="3">
    <source>
        <dbReference type="ARBA" id="ARBA00023242"/>
    </source>
</evidence>
<organism evidence="7 8">
    <name type="scientific">Wickerhamomyces pijperi</name>
    <name type="common">Yeast</name>
    <name type="synonym">Pichia pijperi</name>
    <dbReference type="NCBI Taxonomy" id="599730"/>
    <lineage>
        <taxon>Eukaryota</taxon>
        <taxon>Fungi</taxon>
        <taxon>Dikarya</taxon>
        <taxon>Ascomycota</taxon>
        <taxon>Saccharomycotina</taxon>
        <taxon>Saccharomycetes</taxon>
        <taxon>Phaffomycetales</taxon>
        <taxon>Wickerhamomycetaceae</taxon>
        <taxon>Wickerhamomyces</taxon>
    </lineage>
</organism>